<protein>
    <recommendedName>
        <fullName evidence="1">HTH arsR-type domain-containing protein</fullName>
    </recommendedName>
</protein>
<feature type="domain" description="HTH arsR-type" evidence="1">
    <location>
        <begin position="1"/>
        <end position="93"/>
    </location>
</feature>
<reference evidence="2 3" key="1">
    <citation type="submission" date="2017-09" db="EMBL/GenBank/DDBJ databases">
        <title>Depth-based differentiation of microbial function through sediment-hosted aquifers and enrichment of novel symbionts in the deep terrestrial subsurface.</title>
        <authorList>
            <person name="Probst A.J."/>
            <person name="Ladd B."/>
            <person name="Jarett J.K."/>
            <person name="Geller-Mcgrath D.E."/>
            <person name="Sieber C.M."/>
            <person name="Emerson J.B."/>
            <person name="Anantharaman K."/>
            <person name="Thomas B.C."/>
            <person name="Malmstrom R."/>
            <person name="Stieglmeier M."/>
            <person name="Klingl A."/>
            <person name="Woyke T."/>
            <person name="Ryan C.M."/>
            <person name="Banfield J.F."/>
        </authorList>
    </citation>
    <scope>NUCLEOTIDE SEQUENCE [LARGE SCALE GENOMIC DNA]</scope>
    <source>
        <strain evidence="2">CG_4_10_14_0_8_um_filter_42_10</strain>
    </source>
</reference>
<accession>A0A2M7RKM5</accession>
<evidence type="ECO:0000313" key="3">
    <source>
        <dbReference type="Proteomes" id="UP000230779"/>
    </source>
</evidence>
<dbReference type="GO" id="GO:0003700">
    <property type="term" value="F:DNA-binding transcription factor activity"/>
    <property type="evidence" value="ECO:0007669"/>
    <property type="project" value="InterPro"/>
</dbReference>
<name>A0A2M7RKM5_9BACT</name>
<dbReference type="SMART" id="SM00418">
    <property type="entry name" value="HTH_ARSR"/>
    <property type="match status" value="1"/>
</dbReference>
<comment type="caution">
    <text evidence="2">The sequence shown here is derived from an EMBL/GenBank/DDBJ whole genome shotgun (WGS) entry which is preliminary data.</text>
</comment>
<sequence length="196" mass="23468">MLEQLFGSRTRVKLLRLFLANPDKIYFVREITRKVEERINSVRRELKNLEELGLILFEDKNQKKYYRVNDQFILYPELKSLILKAQVILEERLVSDIESLGNIQYMVLTGFFVGIKNHLTDLLIVGKINKRKIQRMIKKFEKTFNHEINFTIMTTKEFKYRKDLTDRFLYDILENKKIVMIDKLSKNFKGGLAKLK</sequence>
<dbReference type="PROSITE" id="PS50987">
    <property type="entry name" value="HTH_ARSR_2"/>
    <property type="match status" value="1"/>
</dbReference>
<gene>
    <name evidence="2" type="ORF">COY66_00445</name>
</gene>
<dbReference type="AlphaFoldDB" id="A0A2M7RKM5"/>
<dbReference type="InterPro" id="IPR011991">
    <property type="entry name" value="ArsR-like_HTH"/>
</dbReference>
<dbReference type="InterPro" id="IPR036390">
    <property type="entry name" value="WH_DNA-bd_sf"/>
</dbReference>
<proteinExistence type="predicted"/>
<dbReference type="InterPro" id="IPR036388">
    <property type="entry name" value="WH-like_DNA-bd_sf"/>
</dbReference>
<dbReference type="Gene3D" id="1.10.10.10">
    <property type="entry name" value="Winged helix-like DNA-binding domain superfamily/Winged helix DNA-binding domain"/>
    <property type="match status" value="1"/>
</dbReference>
<evidence type="ECO:0000259" key="1">
    <source>
        <dbReference type="PROSITE" id="PS50987"/>
    </source>
</evidence>
<dbReference type="InterPro" id="IPR001845">
    <property type="entry name" value="HTH_ArsR_DNA-bd_dom"/>
</dbReference>
<dbReference type="Proteomes" id="UP000230779">
    <property type="component" value="Unassembled WGS sequence"/>
</dbReference>
<evidence type="ECO:0000313" key="2">
    <source>
        <dbReference type="EMBL" id="PIY97254.1"/>
    </source>
</evidence>
<dbReference type="SUPFAM" id="SSF46785">
    <property type="entry name" value="Winged helix' DNA-binding domain"/>
    <property type="match status" value="1"/>
</dbReference>
<organism evidence="2 3">
    <name type="scientific">Candidatus Kerfeldbacteria bacterium CG_4_10_14_0_8_um_filter_42_10</name>
    <dbReference type="NCBI Taxonomy" id="2014248"/>
    <lineage>
        <taxon>Bacteria</taxon>
        <taxon>Candidatus Kerfeldiibacteriota</taxon>
    </lineage>
</organism>
<dbReference type="CDD" id="cd00090">
    <property type="entry name" value="HTH_ARSR"/>
    <property type="match status" value="1"/>
</dbReference>
<dbReference type="EMBL" id="PFMD01000004">
    <property type="protein sequence ID" value="PIY97254.1"/>
    <property type="molecule type" value="Genomic_DNA"/>
</dbReference>